<dbReference type="Proteomes" id="UP000253594">
    <property type="component" value="Unassembled WGS sequence"/>
</dbReference>
<dbReference type="InterPro" id="IPR037523">
    <property type="entry name" value="VOC_core"/>
</dbReference>
<dbReference type="CDD" id="cd07247">
    <property type="entry name" value="SgaA_N_like"/>
    <property type="match status" value="1"/>
</dbReference>
<dbReference type="InterPro" id="IPR029068">
    <property type="entry name" value="Glyas_Bleomycin-R_OHBP_Dase"/>
</dbReference>
<organism evidence="2 3">
    <name type="scientific">Pseudomonas aeruginosa</name>
    <dbReference type="NCBI Taxonomy" id="287"/>
    <lineage>
        <taxon>Bacteria</taxon>
        <taxon>Pseudomonadati</taxon>
        <taxon>Pseudomonadota</taxon>
        <taxon>Gammaproteobacteria</taxon>
        <taxon>Pseudomonadales</taxon>
        <taxon>Pseudomonadaceae</taxon>
        <taxon>Pseudomonas</taxon>
    </lineage>
</organism>
<accession>A0A367LXN5</accession>
<name>A0A367LXN5_PSEAI</name>
<evidence type="ECO:0000313" key="3">
    <source>
        <dbReference type="Proteomes" id="UP000253594"/>
    </source>
</evidence>
<feature type="domain" description="VOC" evidence="1">
    <location>
        <begin position="3"/>
        <end position="107"/>
    </location>
</feature>
<feature type="non-terminal residue" evidence="2">
    <location>
        <position position="107"/>
    </location>
</feature>
<dbReference type="Gene3D" id="3.10.180.10">
    <property type="entry name" value="2,3-Dihydroxybiphenyl 1,2-Dioxygenase, domain 1"/>
    <property type="match status" value="1"/>
</dbReference>
<evidence type="ECO:0000259" key="1">
    <source>
        <dbReference type="PROSITE" id="PS51819"/>
    </source>
</evidence>
<dbReference type="InterPro" id="IPR004360">
    <property type="entry name" value="Glyas_Fos-R_dOase_dom"/>
</dbReference>
<proteinExistence type="predicted"/>
<evidence type="ECO:0000313" key="2">
    <source>
        <dbReference type="EMBL" id="RCI69879.1"/>
    </source>
</evidence>
<protein>
    <submittedName>
        <fullName evidence="2">VOC family protein</fullName>
    </submittedName>
</protein>
<reference evidence="2 3" key="1">
    <citation type="submission" date="2018-07" db="EMBL/GenBank/DDBJ databases">
        <title>Mechanisms of high-level aminoglycoside resistance among Gram-negative pathogens in Brazil.</title>
        <authorList>
            <person name="Ballaben A.S."/>
            <person name="Darini A.L.C."/>
            <person name="Doi Y."/>
        </authorList>
    </citation>
    <scope>NUCLEOTIDE SEQUENCE [LARGE SCALE GENOMIC DNA]</scope>
    <source>
        <strain evidence="2 3">B2-305</strain>
    </source>
</reference>
<dbReference type="SUPFAM" id="SSF54593">
    <property type="entry name" value="Glyoxalase/Bleomycin resistance protein/Dihydroxybiphenyl dioxygenase"/>
    <property type="match status" value="1"/>
</dbReference>
<dbReference type="AlphaFoldDB" id="A0A367LXN5"/>
<sequence>MNLIAHVEIPVSDLGRAMRFYASVFGVAFGEVATLHGSRMAHFPFEEGRDGASGALAEGDVYVPTLHGAIIYLNVADLDAVIARALGEGSEILFPKTPLGDGVFIAE</sequence>
<dbReference type="EMBL" id="QORE01002633">
    <property type="protein sequence ID" value="RCI69879.1"/>
    <property type="molecule type" value="Genomic_DNA"/>
</dbReference>
<dbReference type="Pfam" id="PF00903">
    <property type="entry name" value="Glyoxalase"/>
    <property type="match status" value="1"/>
</dbReference>
<comment type="caution">
    <text evidence="2">The sequence shown here is derived from an EMBL/GenBank/DDBJ whole genome shotgun (WGS) entry which is preliminary data.</text>
</comment>
<gene>
    <name evidence="2" type="ORF">DT376_37590</name>
</gene>
<dbReference type="PROSITE" id="PS51819">
    <property type="entry name" value="VOC"/>
    <property type="match status" value="1"/>
</dbReference>